<dbReference type="Proteomes" id="UP000316621">
    <property type="component" value="Chromosome 9"/>
</dbReference>
<dbReference type="Gramene" id="RZC77509">
    <property type="protein sequence ID" value="RZC77509"/>
    <property type="gene ID" value="C5167_001682"/>
</dbReference>
<feature type="compositionally biased region" description="Polar residues" evidence="1">
    <location>
        <begin position="15"/>
        <end position="26"/>
    </location>
</feature>
<evidence type="ECO:0000256" key="1">
    <source>
        <dbReference type="SAM" id="MobiDB-lite"/>
    </source>
</evidence>
<dbReference type="EMBL" id="CM010723">
    <property type="protein sequence ID" value="RZC77509.1"/>
    <property type="molecule type" value="Genomic_DNA"/>
</dbReference>
<sequence length="184" mass="21589">MVGTRRQSLRKSKNQTESTSNISQKSAAEIQKSPKAISVKQNKSIGKEKNASSKEENELVLPDSLVSKIKESHYGKLFMMFWDTNYTRSHWEKLDDALTKMIKCYRWVEDDNVIQFEFERNRKIHVLNSTPEEPWFAEHTHCVKPLELPEGSNLPRVARWNIKEIAMEFTKDIKMAEYQIISWP</sequence>
<reference evidence="2 3" key="1">
    <citation type="journal article" date="2018" name="Science">
        <title>The opium poppy genome and morphinan production.</title>
        <authorList>
            <person name="Guo L."/>
            <person name="Winzer T."/>
            <person name="Yang X."/>
            <person name="Li Y."/>
            <person name="Ning Z."/>
            <person name="He Z."/>
            <person name="Teodor R."/>
            <person name="Lu Y."/>
            <person name="Bowser T.A."/>
            <person name="Graham I.A."/>
            <person name="Ye K."/>
        </authorList>
    </citation>
    <scope>NUCLEOTIDE SEQUENCE [LARGE SCALE GENOMIC DNA]</scope>
    <source>
        <strain evidence="3">cv. HN1</strain>
        <tissue evidence="2">Leaves</tissue>
    </source>
</reference>
<gene>
    <name evidence="2" type="ORF">C5167_001682</name>
</gene>
<protein>
    <submittedName>
        <fullName evidence="2">Uncharacterized protein</fullName>
    </submittedName>
</protein>
<accession>A0A4Y7KZW5</accession>
<feature type="compositionally biased region" description="Basic and acidic residues" evidence="1">
    <location>
        <begin position="45"/>
        <end position="57"/>
    </location>
</feature>
<organism evidence="2 3">
    <name type="scientific">Papaver somniferum</name>
    <name type="common">Opium poppy</name>
    <dbReference type="NCBI Taxonomy" id="3469"/>
    <lineage>
        <taxon>Eukaryota</taxon>
        <taxon>Viridiplantae</taxon>
        <taxon>Streptophyta</taxon>
        <taxon>Embryophyta</taxon>
        <taxon>Tracheophyta</taxon>
        <taxon>Spermatophyta</taxon>
        <taxon>Magnoliopsida</taxon>
        <taxon>Ranunculales</taxon>
        <taxon>Papaveraceae</taxon>
        <taxon>Papaveroideae</taxon>
        <taxon>Papaver</taxon>
    </lineage>
</organism>
<proteinExistence type="predicted"/>
<feature type="region of interest" description="Disordered" evidence="1">
    <location>
        <begin position="1"/>
        <end position="57"/>
    </location>
</feature>
<keyword evidence="3" id="KW-1185">Reference proteome</keyword>
<evidence type="ECO:0000313" key="2">
    <source>
        <dbReference type="EMBL" id="RZC77509.1"/>
    </source>
</evidence>
<dbReference type="AlphaFoldDB" id="A0A4Y7KZW5"/>
<evidence type="ECO:0000313" key="3">
    <source>
        <dbReference type="Proteomes" id="UP000316621"/>
    </source>
</evidence>
<name>A0A4Y7KZW5_PAPSO</name>